<accession>A0AAV4WA08</accession>
<feature type="region of interest" description="Disordered" evidence="1">
    <location>
        <begin position="153"/>
        <end position="176"/>
    </location>
</feature>
<evidence type="ECO:0000313" key="2">
    <source>
        <dbReference type="EMBL" id="GIY79331.1"/>
    </source>
</evidence>
<dbReference type="Proteomes" id="UP001054837">
    <property type="component" value="Unassembled WGS sequence"/>
</dbReference>
<dbReference type="EMBL" id="BPLQ01014382">
    <property type="protein sequence ID" value="GIY79331.1"/>
    <property type="molecule type" value="Genomic_DNA"/>
</dbReference>
<sequence>MDSPCRFQRVHQMLALSRPQFDPVGFIMGPYSDGFCYFRTPHSNDLSKCCSCGYPYVHRVPLESGHFSSHVCFPPPDNPNQGRPSQSNALQSAAAYDPIYGMQSGLQDSTRIGSLPYRLERHTEGLCFNQRERRTESLPYYQPERRTESLPYYQPERRAEGLSYNQRYQPGRFSTRPDSFLQLSYEKRRN</sequence>
<gene>
    <name evidence="2" type="ORF">CDAR_248251</name>
</gene>
<name>A0AAV4WA08_9ARAC</name>
<organism evidence="2 3">
    <name type="scientific">Caerostris darwini</name>
    <dbReference type="NCBI Taxonomy" id="1538125"/>
    <lineage>
        <taxon>Eukaryota</taxon>
        <taxon>Metazoa</taxon>
        <taxon>Ecdysozoa</taxon>
        <taxon>Arthropoda</taxon>
        <taxon>Chelicerata</taxon>
        <taxon>Arachnida</taxon>
        <taxon>Araneae</taxon>
        <taxon>Araneomorphae</taxon>
        <taxon>Entelegynae</taxon>
        <taxon>Araneoidea</taxon>
        <taxon>Araneidae</taxon>
        <taxon>Caerostris</taxon>
    </lineage>
</organism>
<proteinExistence type="predicted"/>
<comment type="caution">
    <text evidence="2">The sequence shown here is derived from an EMBL/GenBank/DDBJ whole genome shotgun (WGS) entry which is preliminary data.</text>
</comment>
<evidence type="ECO:0000313" key="3">
    <source>
        <dbReference type="Proteomes" id="UP001054837"/>
    </source>
</evidence>
<keyword evidence="3" id="KW-1185">Reference proteome</keyword>
<protein>
    <submittedName>
        <fullName evidence="2">Uncharacterized protein</fullName>
    </submittedName>
</protein>
<reference evidence="2 3" key="1">
    <citation type="submission" date="2021-06" db="EMBL/GenBank/DDBJ databases">
        <title>Caerostris darwini draft genome.</title>
        <authorList>
            <person name="Kono N."/>
            <person name="Arakawa K."/>
        </authorList>
    </citation>
    <scope>NUCLEOTIDE SEQUENCE [LARGE SCALE GENOMIC DNA]</scope>
</reference>
<dbReference type="AlphaFoldDB" id="A0AAV4WA08"/>
<evidence type="ECO:0000256" key="1">
    <source>
        <dbReference type="SAM" id="MobiDB-lite"/>
    </source>
</evidence>